<organism evidence="1 2">
    <name type="scientific">Phytohabitans rumicis</name>
    <dbReference type="NCBI Taxonomy" id="1076125"/>
    <lineage>
        <taxon>Bacteria</taxon>
        <taxon>Bacillati</taxon>
        <taxon>Actinomycetota</taxon>
        <taxon>Actinomycetes</taxon>
        <taxon>Micromonosporales</taxon>
        <taxon>Micromonosporaceae</taxon>
    </lineage>
</organism>
<protein>
    <submittedName>
        <fullName evidence="1">Uncharacterized protein</fullName>
    </submittedName>
</protein>
<accession>A0A6V8LCZ1</accession>
<name>A0A6V8LCZ1_9ACTN</name>
<gene>
    <name evidence="1" type="ORF">Prum_071720</name>
</gene>
<proteinExistence type="predicted"/>
<reference evidence="1 2" key="2">
    <citation type="submission" date="2020-03" db="EMBL/GenBank/DDBJ databases">
        <authorList>
            <person name="Ichikawa N."/>
            <person name="Kimura A."/>
            <person name="Kitahashi Y."/>
            <person name="Uohara A."/>
        </authorList>
    </citation>
    <scope>NUCLEOTIDE SEQUENCE [LARGE SCALE GENOMIC DNA]</scope>
    <source>
        <strain evidence="1 2">NBRC 108638</strain>
    </source>
</reference>
<dbReference type="Proteomes" id="UP000482960">
    <property type="component" value="Unassembled WGS sequence"/>
</dbReference>
<keyword evidence="2" id="KW-1185">Reference proteome</keyword>
<dbReference type="RefSeq" id="WP_173080165.1">
    <property type="nucleotide sequence ID" value="NZ_BLPG01000001.1"/>
</dbReference>
<evidence type="ECO:0000313" key="2">
    <source>
        <dbReference type="Proteomes" id="UP000482960"/>
    </source>
</evidence>
<comment type="caution">
    <text evidence="1">The sequence shown here is derived from an EMBL/GenBank/DDBJ whole genome shotgun (WGS) entry which is preliminary data.</text>
</comment>
<dbReference type="AlphaFoldDB" id="A0A6V8LCZ1"/>
<evidence type="ECO:0000313" key="1">
    <source>
        <dbReference type="EMBL" id="GFJ93530.1"/>
    </source>
</evidence>
<sequence>MDRLRREMPVRIVAGEQVLRLSNWPASLRRLDGARARTEVRSLAAPTAGSHSSRELVVVLDVDRPGTDGAHAVLLHCQPGAAVAVTARCDPADPWSVSLPAVAEIFAEVLTALLADPLLPPAGPAGSATRPGPSLWALAPAAGSITVRSRPFRGWSRSVPTYTLTGRRSRSEAGR</sequence>
<dbReference type="EMBL" id="BLPG01000001">
    <property type="protein sequence ID" value="GFJ93530.1"/>
    <property type="molecule type" value="Genomic_DNA"/>
</dbReference>
<reference evidence="1 2" key="1">
    <citation type="submission" date="2020-03" db="EMBL/GenBank/DDBJ databases">
        <title>Whole genome shotgun sequence of Phytohabitans rumicis NBRC 108638.</title>
        <authorList>
            <person name="Komaki H."/>
            <person name="Tamura T."/>
        </authorList>
    </citation>
    <scope>NUCLEOTIDE SEQUENCE [LARGE SCALE GENOMIC DNA]</scope>
    <source>
        <strain evidence="1 2">NBRC 108638</strain>
    </source>
</reference>